<dbReference type="GO" id="GO:0031012">
    <property type="term" value="C:extracellular matrix"/>
    <property type="evidence" value="ECO:0007669"/>
    <property type="project" value="TreeGrafter"/>
</dbReference>
<dbReference type="Proteomes" id="UP001314205">
    <property type="component" value="Unassembled WGS sequence"/>
</dbReference>
<dbReference type="PROSITE" id="PS51020">
    <property type="entry name" value="SPONDIN"/>
    <property type="match status" value="1"/>
</dbReference>
<evidence type="ECO:0000313" key="7">
    <source>
        <dbReference type="EMBL" id="CAK1600683.1"/>
    </source>
</evidence>
<organism evidence="7 8">
    <name type="scientific">Parnassius mnemosyne</name>
    <name type="common">clouded apollo</name>
    <dbReference type="NCBI Taxonomy" id="213953"/>
    <lineage>
        <taxon>Eukaryota</taxon>
        <taxon>Metazoa</taxon>
        <taxon>Ecdysozoa</taxon>
        <taxon>Arthropoda</taxon>
        <taxon>Hexapoda</taxon>
        <taxon>Insecta</taxon>
        <taxon>Pterygota</taxon>
        <taxon>Neoptera</taxon>
        <taxon>Endopterygota</taxon>
        <taxon>Lepidoptera</taxon>
        <taxon>Glossata</taxon>
        <taxon>Ditrysia</taxon>
        <taxon>Papilionoidea</taxon>
        <taxon>Papilionidae</taxon>
        <taxon>Parnassiinae</taxon>
        <taxon>Parnassini</taxon>
        <taxon>Parnassius</taxon>
        <taxon>Driopa</taxon>
    </lineage>
</organism>
<dbReference type="InterPro" id="IPR051418">
    <property type="entry name" value="Spondin/Thrombospondin_T1"/>
</dbReference>
<feature type="domain" description="Reelin" evidence="5">
    <location>
        <begin position="14"/>
        <end position="186"/>
    </location>
</feature>
<gene>
    <name evidence="7" type="ORF">PARMNEM_LOCUS19407</name>
</gene>
<protein>
    <recommendedName>
        <fullName evidence="9">Spondin-1</fullName>
    </recommendedName>
</protein>
<evidence type="ECO:0000259" key="5">
    <source>
        <dbReference type="PROSITE" id="PS51019"/>
    </source>
</evidence>
<evidence type="ECO:0000259" key="6">
    <source>
        <dbReference type="PROSITE" id="PS51020"/>
    </source>
</evidence>
<feature type="compositionally biased region" description="Acidic residues" evidence="3">
    <location>
        <begin position="404"/>
        <end position="415"/>
    </location>
</feature>
<dbReference type="Pfam" id="PF02014">
    <property type="entry name" value="Reeler"/>
    <property type="match status" value="1"/>
</dbReference>
<dbReference type="Gene3D" id="2.60.40.4060">
    <property type="entry name" value="Reeler domain"/>
    <property type="match status" value="1"/>
</dbReference>
<dbReference type="InterPro" id="IPR042307">
    <property type="entry name" value="Reeler_sf"/>
</dbReference>
<dbReference type="NCBIfam" id="NF038123">
    <property type="entry name" value="NF038123_dom"/>
    <property type="match status" value="1"/>
</dbReference>
<dbReference type="InterPro" id="IPR002861">
    <property type="entry name" value="Reeler_dom"/>
</dbReference>
<sequence>MISTSMGYFLELLILLLALRLCVGNDILCDRRPLSTTTDPLPPDSRFKIEILGVTDKYIPTRQYTIRLSSTDNTSTFIAFTIWARGDIKPHDKNPKKTAYLDAGFIYPTPNSDTMPNKKCNNSVIQTDLTPKTSVEAYWKAPKKENKCVTINAVVAVKRDVWYRQDGPLSKRVCEDQRNVLDMQPTKNDHCKATEDARYLLTFEGMWSYNTHSQLFPESGDLARFSDVVGASHNSKYNVFKYNSDASEGLRRLAEQGNTTQLEIEIMKQLGRNVRTIIKAVAPPKTIMKTTSIFRVTRDHHLVSLVTALIPSPDWFLGVSNMELCDVNSNNWANSLVLNLYPMDAGTDSGKKFDSSNDETMPPQPIARAVINPNVPKEEIRPFARLQFDLIRTYHRTPNTESSTEVDENEDENTEREEPTTSPPTTQSDVDIEITSEETDPNCPMSAWDDWLPCEGDCIDNKVEGYQIRFRHHIVNGQPVEIYGPASKRIPQECLDKYSVNELRACTDSCEEEEVEAQQRIW</sequence>
<evidence type="ECO:0000256" key="3">
    <source>
        <dbReference type="SAM" id="MobiDB-lite"/>
    </source>
</evidence>
<dbReference type="PANTHER" id="PTHR11311">
    <property type="entry name" value="SPONDIN"/>
    <property type="match status" value="1"/>
</dbReference>
<accession>A0AAV1LZ20</accession>
<evidence type="ECO:0000256" key="2">
    <source>
        <dbReference type="ARBA" id="ARBA00023157"/>
    </source>
</evidence>
<comment type="caution">
    <text evidence="7">The sequence shown here is derived from an EMBL/GenBank/DDBJ whole genome shotgun (WGS) entry which is preliminary data.</text>
</comment>
<dbReference type="Gene3D" id="2.60.40.2130">
    <property type="entry name" value="F-spondin domain"/>
    <property type="match status" value="1"/>
</dbReference>
<keyword evidence="8" id="KW-1185">Reference proteome</keyword>
<keyword evidence="4" id="KW-0732">Signal</keyword>
<dbReference type="InterPro" id="IPR009465">
    <property type="entry name" value="Spondin_N"/>
</dbReference>
<feature type="region of interest" description="Disordered" evidence="3">
    <location>
        <begin position="394"/>
        <end position="431"/>
    </location>
</feature>
<evidence type="ECO:0000256" key="1">
    <source>
        <dbReference type="ARBA" id="ARBA00022737"/>
    </source>
</evidence>
<proteinExistence type="predicted"/>
<dbReference type="AlphaFoldDB" id="A0AAV1LZ20"/>
<dbReference type="PANTHER" id="PTHR11311:SF15">
    <property type="entry name" value="SPONDIN-2"/>
    <property type="match status" value="1"/>
</dbReference>
<keyword evidence="1" id="KW-0677">Repeat</keyword>
<keyword evidence="2" id="KW-1015">Disulfide bond</keyword>
<evidence type="ECO:0008006" key="9">
    <source>
        <dbReference type="Google" id="ProtNLM"/>
    </source>
</evidence>
<dbReference type="CDD" id="cd08544">
    <property type="entry name" value="Reeler"/>
    <property type="match status" value="1"/>
</dbReference>
<dbReference type="GO" id="GO:0007155">
    <property type="term" value="P:cell adhesion"/>
    <property type="evidence" value="ECO:0007669"/>
    <property type="project" value="TreeGrafter"/>
</dbReference>
<feature type="signal peptide" evidence="4">
    <location>
        <begin position="1"/>
        <end position="24"/>
    </location>
</feature>
<name>A0AAV1LZ20_9NEOP</name>
<feature type="chain" id="PRO_5043426995" description="Spondin-1" evidence="4">
    <location>
        <begin position="25"/>
        <end position="522"/>
    </location>
</feature>
<dbReference type="EMBL" id="CAVLGL010000126">
    <property type="protein sequence ID" value="CAK1600683.1"/>
    <property type="molecule type" value="Genomic_DNA"/>
</dbReference>
<feature type="domain" description="Spondin" evidence="6">
    <location>
        <begin position="187"/>
        <end position="379"/>
    </location>
</feature>
<reference evidence="7 8" key="1">
    <citation type="submission" date="2023-11" db="EMBL/GenBank/DDBJ databases">
        <authorList>
            <person name="Hedman E."/>
            <person name="Englund M."/>
            <person name="Stromberg M."/>
            <person name="Nyberg Akerstrom W."/>
            <person name="Nylinder S."/>
            <person name="Jareborg N."/>
            <person name="Kallberg Y."/>
            <person name="Kronander E."/>
        </authorList>
    </citation>
    <scope>NUCLEOTIDE SEQUENCE [LARGE SCALE GENOMIC DNA]</scope>
</reference>
<dbReference type="Pfam" id="PF06468">
    <property type="entry name" value="Spond_N"/>
    <property type="match status" value="1"/>
</dbReference>
<dbReference type="InterPro" id="IPR038678">
    <property type="entry name" value="Spondin_N_sf"/>
</dbReference>
<evidence type="ECO:0000256" key="4">
    <source>
        <dbReference type="SAM" id="SignalP"/>
    </source>
</evidence>
<evidence type="ECO:0000313" key="8">
    <source>
        <dbReference type="Proteomes" id="UP001314205"/>
    </source>
</evidence>
<dbReference type="PROSITE" id="PS51019">
    <property type="entry name" value="REELIN"/>
    <property type="match status" value="1"/>
</dbReference>